<reference evidence="1" key="1">
    <citation type="journal article" date="2014" name="Front. Microbiol.">
        <title>High frequency of phylogenetically diverse reductive dehalogenase-homologous genes in deep subseafloor sedimentary metagenomes.</title>
        <authorList>
            <person name="Kawai M."/>
            <person name="Futagami T."/>
            <person name="Toyoda A."/>
            <person name="Takaki Y."/>
            <person name="Nishi S."/>
            <person name="Hori S."/>
            <person name="Arai W."/>
            <person name="Tsubouchi T."/>
            <person name="Morono Y."/>
            <person name="Uchiyama I."/>
            <person name="Ito T."/>
            <person name="Fujiyama A."/>
            <person name="Inagaki F."/>
            <person name="Takami H."/>
        </authorList>
    </citation>
    <scope>NUCLEOTIDE SEQUENCE</scope>
    <source>
        <strain evidence="1">Expedition CK06-06</strain>
    </source>
</reference>
<proteinExistence type="predicted"/>
<comment type="caution">
    <text evidence="1">The sequence shown here is derived from an EMBL/GenBank/DDBJ whole genome shotgun (WGS) entry which is preliminary data.</text>
</comment>
<evidence type="ECO:0000313" key="1">
    <source>
        <dbReference type="EMBL" id="GAG62241.1"/>
    </source>
</evidence>
<sequence length="61" mass="6651">MICGEGKVVEKEVKNYETNVAGTKMTLPEAIVGTCDSCGVVNYAFRKDAWLKAQEQGNPLD</sequence>
<name>X1AQT5_9ZZZZ</name>
<dbReference type="AlphaFoldDB" id="X1AQT5"/>
<gene>
    <name evidence="1" type="ORF">S01H4_20197</name>
</gene>
<accession>X1AQT5</accession>
<organism evidence="1">
    <name type="scientific">marine sediment metagenome</name>
    <dbReference type="NCBI Taxonomy" id="412755"/>
    <lineage>
        <taxon>unclassified sequences</taxon>
        <taxon>metagenomes</taxon>
        <taxon>ecological metagenomes</taxon>
    </lineage>
</organism>
<protein>
    <submittedName>
        <fullName evidence="1">Uncharacterized protein</fullName>
    </submittedName>
</protein>
<dbReference type="EMBL" id="BART01009060">
    <property type="protein sequence ID" value="GAG62241.1"/>
    <property type="molecule type" value="Genomic_DNA"/>
</dbReference>